<evidence type="ECO:0000259" key="6">
    <source>
        <dbReference type="PROSITE" id="PS00125"/>
    </source>
</evidence>
<evidence type="ECO:0000256" key="5">
    <source>
        <dbReference type="RuleBase" id="RU004273"/>
    </source>
</evidence>
<dbReference type="Gene3D" id="3.60.21.10">
    <property type="match status" value="1"/>
</dbReference>
<comment type="similarity">
    <text evidence="4">Belongs to the PPP phosphatase family. PP-2A subfamily.</text>
</comment>
<dbReference type="PRINTS" id="PR00114">
    <property type="entry name" value="STPHPHTASE"/>
</dbReference>
<dbReference type="InterPro" id="IPR047129">
    <property type="entry name" value="PPA2-like"/>
</dbReference>
<evidence type="ECO:0000256" key="1">
    <source>
        <dbReference type="ARBA" id="ARBA00022723"/>
    </source>
</evidence>
<dbReference type="CDD" id="cd07415">
    <property type="entry name" value="MPP_PP2A_PP4_PP6"/>
    <property type="match status" value="1"/>
</dbReference>
<dbReference type="GO" id="GO:0004722">
    <property type="term" value="F:protein serine/threonine phosphatase activity"/>
    <property type="evidence" value="ECO:0007669"/>
    <property type="project" value="UniProtKB-EC"/>
</dbReference>
<organism evidence="7 8">
    <name type="scientific">Panicum virgatum</name>
    <name type="common">Blackwell switchgrass</name>
    <dbReference type="NCBI Taxonomy" id="38727"/>
    <lineage>
        <taxon>Eukaryota</taxon>
        <taxon>Viridiplantae</taxon>
        <taxon>Streptophyta</taxon>
        <taxon>Embryophyta</taxon>
        <taxon>Tracheophyta</taxon>
        <taxon>Spermatophyta</taxon>
        <taxon>Magnoliopsida</taxon>
        <taxon>Liliopsida</taxon>
        <taxon>Poales</taxon>
        <taxon>Poaceae</taxon>
        <taxon>PACMAD clade</taxon>
        <taxon>Panicoideae</taxon>
        <taxon>Panicodae</taxon>
        <taxon>Paniceae</taxon>
        <taxon>Panicinae</taxon>
        <taxon>Panicum</taxon>
        <taxon>Panicum sect. Hiantes</taxon>
    </lineage>
</organism>
<sequence>MSSPHGGLDDQIERLMQCKPLPEPEVRALCEKAKEILMEESNVQPVKSPVTICGDIHGQFHDLAELFRIGGKVSFFFIFFCHHLIFEETGADFNALALAFAYQCPDTNYLFMGDYVDRGYYSVETVTLLVALKVRYPQRITILRGNHESRQITQVYGFYDECLRKYGNANVWKTFTDLFDYFPLTALVESEIFCLHGGLSPSIETLDNIRNFDRVQEVPHEGPMCDLLWSDPDDRCGWGISPRGAGYTFGQDISEQFNHTNNLRLIARAHQLVMEGFNWAHEQKVVTIFSAPNYCYRCGNMASILEVDDCREHTFIQFEPAPRRGEPDVTRRTPDYFL</sequence>
<evidence type="ECO:0000313" key="7">
    <source>
        <dbReference type="EMBL" id="KAG2545098.1"/>
    </source>
</evidence>
<dbReference type="InterPro" id="IPR006186">
    <property type="entry name" value="Ser/Thr-sp_prot-phosphatase"/>
</dbReference>
<keyword evidence="8" id="KW-1185">Reference proteome</keyword>
<dbReference type="Proteomes" id="UP000823388">
    <property type="component" value="Chromosome 9K"/>
</dbReference>
<protein>
    <recommendedName>
        <fullName evidence="5">Serine/threonine-protein phosphatase</fullName>
        <ecNumber evidence="5">3.1.3.16</ecNumber>
    </recommendedName>
</protein>
<dbReference type="InterPro" id="IPR029052">
    <property type="entry name" value="Metallo-depent_PP-like"/>
</dbReference>
<reference evidence="7" key="1">
    <citation type="submission" date="2020-05" db="EMBL/GenBank/DDBJ databases">
        <title>WGS assembly of Panicum virgatum.</title>
        <authorList>
            <person name="Lovell J.T."/>
            <person name="Jenkins J."/>
            <person name="Shu S."/>
            <person name="Juenger T.E."/>
            <person name="Schmutz J."/>
        </authorList>
    </citation>
    <scope>NUCLEOTIDE SEQUENCE</scope>
    <source>
        <strain evidence="7">AP13</strain>
    </source>
</reference>
<accession>A0A8T0N8D0</accession>
<evidence type="ECO:0000256" key="3">
    <source>
        <dbReference type="ARBA" id="ARBA00023211"/>
    </source>
</evidence>
<dbReference type="Pfam" id="PF00149">
    <property type="entry name" value="Metallophos"/>
    <property type="match status" value="1"/>
</dbReference>
<dbReference type="InterPro" id="IPR004843">
    <property type="entry name" value="Calcineurin-like_PHP"/>
</dbReference>
<dbReference type="PANTHER" id="PTHR45619">
    <property type="entry name" value="SERINE/THREONINE-PROTEIN PHOSPHATASE PP2A-RELATED"/>
    <property type="match status" value="1"/>
</dbReference>
<keyword evidence="1" id="KW-0479">Metal-binding</keyword>
<dbReference type="EMBL" id="CM029053">
    <property type="protein sequence ID" value="KAG2545098.1"/>
    <property type="molecule type" value="Genomic_DNA"/>
</dbReference>
<gene>
    <name evidence="7" type="ORF">PVAP13_9KG406865</name>
</gene>
<evidence type="ECO:0000313" key="8">
    <source>
        <dbReference type="Proteomes" id="UP000823388"/>
    </source>
</evidence>
<proteinExistence type="inferred from homology"/>
<name>A0A8T0N8D0_PANVG</name>
<dbReference type="EC" id="3.1.3.16" evidence="5"/>
<dbReference type="AlphaFoldDB" id="A0A8T0N8D0"/>
<dbReference type="PROSITE" id="PS00125">
    <property type="entry name" value="SER_THR_PHOSPHATASE"/>
    <property type="match status" value="1"/>
</dbReference>
<dbReference type="SUPFAM" id="SSF56300">
    <property type="entry name" value="Metallo-dependent phosphatases"/>
    <property type="match status" value="1"/>
</dbReference>
<evidence type="ECO:0000256" key="4">
    <source>
        <dbReference type="ARBA" id="ARBA00034714"/>
    </source>
</evidence>
<keyword evidence="3" id="KW-0464">Manganese</keyword>
<dbReference type="GO" id="GO:0046872">
    <property type="term" value="F:metal ion binding"/>
    <property type="evidence" value="ECO:0007669"/>
    <property type="project" value="UniProtKB-KW"/>
</dbReference>
<comment type="catalytic activity">
    <reaction evidence="5">
        <text>O-phospho-L-threonyl-[protein] + H2O = L-threonyl-[protein] + phosphate</text>
        <dbReference type="Rhea" id="RHEA:47004"/>
        <dbReference type="Rhea" id="RHEA-COMP:11060"/>
        <dbReference type="Rhea" id="RHEA-COMP:11605"/>
        <dbReference type="ChEBI" id="CHEBI:15377"/>
        <dbReference type="ChEBI" id="CHEBI:30013"/>
        <dbReference type="ChEBI" id="CHEBI:43474"/>
        <dbReference type="ChEBI" id="CHEBI:61977"/>
        <dbReference type="EC" id="3.1.3.16"/>
    </reaction>
</comment>
<keyword evidence="2 5" id="KW-0378">Hydrolase</keyword>
<dbReference type="SMART" id="SM00156">
    <property type="entry name" value="PP2Ac"/>
    <property type="match status" value="1"/>
</dbReference>
<evidence type="ECO:0000256" key="2">
    <source>
        <dbReference type="ARBA" id="ARBA00022801"/>
    </source>
</evidence>
<comment type="caution">
    <text evidence="7">The sequence shown here is derived from an EMBL/GenBank/DDBJ whole genome shotgun (WGS) entry which is preliminary data.</text>
</comment>
<feature type="domain" description="Serine/threonine specific protein phosphatases" evidence="6">
    <location>
        <begin position="143"/>
        <end position="148"/>
    </location>
</feature>